<evidence type="ECO:0000313" key="1">
    <source>
        <dbReference type="EMBL" id="RHW24022.1"/>
    </source>
</evidence>
<dbReference type="AlphaFoldDB" id="A0A417XU95"/>
<sequence length="182" mass="19576">MNRRQIPTLDPAPVRAVPVRLRSREAPRPRAVGAVDHLIALIDATAGGPVERSLLELAGAVSCDVETARRAVASLDPVDHAVSVDINQVPAEERWILAWAPVTGIVDLMLDWDLLTLEISVAELAEWLGASLLLTGRAVDWLALTPGVTVRRRDDGSREASVHITIALDHCPLTAEARSVAV</sequence>
<keyword evidence="2" id="KW-1185">Reference proteome</keyword>
<protein>
    <submittedName>
        <fullName evidence="1">Uncharacterized protein</fullName>
    </submittedName>
</protein>
<name>A0A417XU95_9ACTN</name>
<evidence type="ECO:0000313" key="2">
    <source>
        <dbReference type="Proteomes" id="UP000283644"/>
    </source>
</evidence>
<organism evidence="1 2">
    <name type="scientific">Nocardioides immobilis</name>
    <dbReference type="NCBI Taxonomy" id="2049295"/>
    <lineage>
        <taxon>Bacteria</taxon>
        <taxon>Bacillati</taxon>
        <taxon>Actinomycetota</taxon>
        <taxon>Actinomycetes</taxon>
        <taxon>Propionibacteriales</taxon>
        <taxon>Nocardioidaceae</taxon>
        <taxon>Nocardioides</taxon>
    </lineage>
</organism>
<reference evidence="1 2" key="1">
    <citation type="submission" date="2018-09" db="EMBL/GenBank/DDBJ databases">
        <title>Genome sequencing of Nocardioides immobilis CCTCC AB 2017083 for comparison to Nocardioides silvaticus.</title>
        <authorList>
            <person name="Li C."/>
            <person name="Wang G."/>
        </authorList>
    </citation>
    <scope>NUCLEOTIDE SEQUENCE [LARGE SCALE GENOMIC DNA]</scope>
    <source>
        <strain evidence="1 2">CCTCC AB 2017083</strain>
    </source>
</reference>
<accession>A0A417XU95</accession>
<dbReference type="EMBL" id="QXGH01000037">
    <property type="protein sequence ID" value="RHW24022.1"/>
    <property type="molecule type" value="Genomic_DNA"/>
</dbReference>
<dbReference type="Proteomes" id="UP000283644">
    <property type="component" value="Unassembled WGS sequence"/>
</dbReference>
<gene>
    <name evidence="1" type="ORF">D0Z08_26925</name>
</gene>
<proteinExistence type="predicted"/>
<dbReference type="RefSeq" id="WP_118928374.1">
    <property type="nucleotide sequence ID" value="NZ_QXGH01000037.1"/>
</dbReference>
<comment type="caution">
    <text evidence="1">The sequence shown here is derived from an EMBL/GenBank/DDBJ whole genome shotgun (WGS) entry which is preliminary data.</text>
</comment>